<keyword evidence="1" id="KW-0472">Membrane</keyword>
<dbReference type="RefSeq" id="WP_168128046.1">
    <property type="nucleotide sequence ID" value="NZ_JBDJLH010000006.1"/>
</dbReference>
<sequence length="859" mass="99059">MKFNSYLFFLFFIAVLFNSHVLANNKLNKAPVPTWVRANKLSPSKIDIKDIGQGYYYDLIEYQVNIGEQIKFFRDVKVLFDSNGAENAGQISINFDPKYQQVTLHELKVIRDGKTIDKLDVGKFTLVATETDLSRFIYNGTYSAYYILDDLRKDDKIIVSYSLKGFNPVFENKFFDKYYLQSYEPIGLAVVNYIVPKNRKLNFKSHNNASKPLIEEGSNHVSYSWEEQSFPAVEFDEYAPAWYTNLQWIECTEFNSWSEVGGWMARTNPTVDFKDGSPLALLVDRYWADSQGDSMKFLKKITHFVQNDIRYMGVELGEFSHRANTPEKIFNQRYGDCKDKSLLMISMLKRKGIKGSLVLANSYLTYGMEDYLPSPGAFNHVVAAIEIGDRQQYIDPTITNQGGGITDLYFPYYGRVLKIDDSKHLTSVDKNVNGLTKISETYLLDSKGGAILEVKTSYSASSADFIRTSFKESAKNQIQKSYLDYYKKMYPKISIKESLKFEDEFDKNIIHVTERYYIEKIGEKDEASNKNIFGIYASQINNNLPELNSSEGLAPLGLYFPYCLEYDIRIVNHGGVEFNPERESSFIDRDSYYFGKTVKTSKDTLIISYNFGFHNPFVASSDKKQYVDDFKNRDVLLYNAYYIEDNGIIVGSNISGKISMLTIFGCVCIILICVIFILRYNKTASSSMIQLYEEPEYHSVGGWLILLIISMVITTLRVAYNFFESGYLTQEIWESYRYTSYFPDYVHKIFVASEILLNIILLMGFIYCIYLFSKKRDLFPQTMIVVLAVMFLSNVVFTFFNYFYMSNILAPDVISTNVKNIIYSVLWGMYLYNSERVKGTFVNAYNQELAIDKDTALSE</sequence>
<dbReference type="EMBL" id="JBDJNQ010000001">
    <property type="protein sequence ID" value="MEN5375722.1"/>
    <property type="molecule type" value="Genomic_DNA"/>
</dbReference>
<dbReference type="Gene3D" id="3.10.620.30">
    <property type="match status" value="1"/>
</dbReference>
<accession>A0ABV0BMD2</accession>
<dbReference type="Pfam" id="PF12969">
    <property type="entry name" value="DUF3857"/>
    <property type="match status" value="1"/>
</dbReference>
<dbReference type="InterPro" id="IPR019690">
    <property type="entry name" value="DUF2569"/>
</dbReference>
<dbReference type="Proteomes" id="UP001409291">
    <property type="component" value="Unassembled WGS sequence"/>
</dbReference>
<gene>
    <name evidence="3" type="ORF">ABE541_00435</name>
</gene>
<dbReference type="Pfam" id="PF10754">
    <property type="entry name" value="DUF2569"/>
    <property type="match status" value="1"/>
</dbReference>
<keyword evidence="1" id="KW-1133">Transmembrane helix</keyword>
<proteinExistence type="predicted"/>
<evidence type="ECO:0000313" key="4">
    <source>
        <dbReference type="Proteomes" id="UP001409291"/>
    </source>
</evidence>
<evidence type="ECO:0000259" key="2">
    <source>
        <dbReference type="Pfam" id="PF12969"/>
    </source>
</evidence>
<dbReference type="SUPFAM" id="SSF54001">
    <property type="entry name" value="Cysteine proteinases"/>
    <property type="match status" value="1"/>
</dbReference>
<protein>
    <submittedName>
        <fullName evidence="3">DUF3857 domain-containing protein</fullName>
    </submittedName>
</protein>
<keyword evidence="1" id="KW-0812">Transmembrane</keyword>
<reference evidence="3 4" key="1">
    <citation type="submission" date="2024-04" db="EMBL/GenBank/DDBJ databases">
        <title>WGS of bacteria from Torrens River.</title>
        <authorList>
            <person name="Wyrsch E.R."/>
            <person name="Drigo B."/>
        </authorList>
    </citation>
    <scope>NUCLEOTIDE SEQUENCE [LARGE SCALE GENOMIC DNA]</scope>
    <source>
        <strain evidence="3 4">TWI391</strain>
    </source>
</reference>
<dbReference type="InterPro" id="IPR024618">
    <property type="entry name" value="DUF3857"/>
</dbReference>
<evidence type="ECO:0000313" key="3">
    <source>
        <dbReference type="EMBL" id="MEN5375722.1"/>
    </source>
</evidence>
<feature type="domain" description="DUF3857" evidence="2">
    <location>
        <begin position="69"/>
        <end position="233"/>
    </location>
</feature>
<name>A0ABV0BMD2_9SPHI</name>
<dbReference type="Gene3D" id="2.60.40.3140">
    <property type="match status" value="1"/>
</dbReference>
<feature type="transmembrane region" description="Helical" evidence="1">
    <location>
        <begin position="658"/>
        <end position="680"/>
    </location>
</feature>
<keyword evidence="4" id="KW-1185">Reference proteome</keyword>
<feature type="transmembrane region" description="Helical" evidence="1">
    <location>
        <begin position="749"/>
        <end position="772"/>
    </location>
</feature>
<dbReference type="InterPro" id="IPR038765">
    <property type="entry name" value="Papain-like_cys_pep_sf"/>
</dbReference>
<comment type="caution">
    <text evidence="3">The sequence shown here is derived from an EMBL/GenBank/DDBJ whole genome shotgun (WGS) entry which is preliminary data.</text>
</comment>
<organism evidence="3 4">
    <name type="scientific">Sphingobacterium kitahiroshimense</name>
    <dbReference type="NCBI Taxonomy" id="470446"/>
    <lineage>
        <taxon>Bacteria</taxon>
        <taxon>Pseudomonadati</taxon>
        <taxon>Bacteroidota</taxon>
        <taxon>Sphingobacteriia</taxon>
        <taxon>Sphingobacteriales</taxon>
        <taxon>Sphingobacteriaceae</taxon>
        <taxon>Sphingobacterium</taxon>
    </lineage>
</organism>
<feature type="transmembrane region" description="Helical" evidence="1">
    <location>
        <begin position="700"/>
        <end position="720"/>
    </location>
</feature>
<evidence type="ECO:0000256" key="1">
    <source>
        <dbReference type="SAM" id="Phobius"/>
    </source>
</evidence>
<feature type="transmembrane region" description="Helical" evidence="1">
    <location>
        <begin position="784"/>
        <end position="805"/>
    </location>
</feature>